<name>A0A7T8KB81_CALRO</name>
<evidence type="ECO:0000313" key="3">
    <source>
        <dbReference type="Proteomes" id="UP000595437"/>
    </source>
</evidence>
<organism evidence="2 3">
    <name type="scientific">Caligus rogercresseyi</name>
    <name type="common">Sea louse</name>
    <dbReference type="NCBI Taxonomy" id="217165"/>
    <lineage>
        <taxon>Eukaryota</taxon>
        <taxon>Metazoa</taxon>
        <taxon>Ecdysozoa</taxon>
        <taxon>Arthropoda</taxon>
        <taxon>Crustacea</taxon>
        <taxon>Multicrustacea</taxon>
        <taxon>Hexanauplia</taxon>
        <taxon>Copepoda</taxon>
        <taxon>Siphonostomatoida</taxon>
        <taxon>Caligidae</taxon>
        <taxon>Caligus</taxon>
    </lineage>
</organism>
<proteinExistence type="predicted"/>
<reference evidence="3" key="1">
    <citation type="submission" date="2021-01" db="EMBL/GenBank/DDBJ databases">
        <title>Caligus Genome Assembly.</title>
        <authorList>
            <person name="Gallardo-Escarate C."/>
        </authorList>
    </citation>
    <scope>NUCLEOTIDE SEQUENCE [LARGE SCALE GENOMIC DNA]</scope>
</reference>
<dbReference type="EMBL" id="CP045897">
    <property type="protein sequence ID" value="QQP51865.1"/>
    <property type="molecule type" value="Genomic_DNA"/>
</dbReference>
<dbReference type="AlphaFoldDB" id="A0A7T8KB81"/>
<dbReference type="Proteomes" id="UP000595437">
    <property type="component" value="Chromosome 8"/>
</dbReference>
<keyword evidence="3" id="KW-1185">Reference proteome</keyword>
<sequence>MSYVQCPLMIYYDGISAKTTDPTGFEWDQELQMPKLGTARTYSYTLRQVAVPAHVRGRSGHVSFLRTLQNYSVSDFRRGGLTLPTIEGSLANIRTNNGCTNLFGTVLGGPDCKIANADPGNKYTAAKTGAQTDKTAVMPQEAEEHHLTRERIADRHEEEEPTTVERT</sequence>
<evidence type="ECO:0000313" key="2">
    <source>
        <dbReference type="EMBL" id="QQP51865.1"/>
    </source>
</evidence>
<accession>A0A7T8KB81</accession>
<feature type="compositionally biased region" description="Basic and acidic residues" evidence="1">
    <location>
        <begin position="142"/>
        <end position="167"/>
    </location>
</feature>
<evidence type="ECO:0000256" key="1">
    <source>
        <dbReference type="SAM" id="MobiDB-lite"/>
    </source>
</evidence>
<protein>
    <submittedName>
        <fullName evidence="2">Uncharacterized protein</fullName>
    </submittedName>
</protein>
<gene>
    <name evidence="2" type="ORF">FKW44_013336</name>
</gene>
<feature type="region of interest" description="Disordered" evidence="1">
    <location>
        <begin position="129"/>
        <end position="167"/>
    </location>
</feature>